<dbReference type="PANTHER" id="PTHR12526:SF630">
    <property type="entry name" value="GLYCOSYLTRANSFERASE"/>
    <property type="match status" value="1"/>
</dbReference>
<dbReference type="SUPFAM" id="SSF53756">
    <property type="entry name" value="UDP-Glycosyltransferase/glycogen phosphorylase"/>
    <property type="match status" value="1"/>
</dbReference>
<keyword evidence="3" id="KW-0808">Transferase</keyword>
<organism evidence="3 4">
    <name type="scientific">Arcobacter acticola</name>
    <dbReference type="NCBI Taxonomy" id="1849015"/>
    <lineage>
        <taxon>Bacteria</taxon>
        <taxon>Pseudomonadati</taxon>
        <taxon>Campylobacterota</taxon>
        <taxon>Epsilonproteobacteria</taxon>
        <taxon>Campylobacterales</taxon>
        <taxon>Arcobacteraceae</taxon>
        <taxon>Arcobacter</taxon>
    </lineage>
</organism>
<dbReference type="Pfam" id="PF13439">
    <property type="entry name" value="Glyco_transf_4"/>
    <property type="match status" value="1"/>
</dbReference>
<evidence type="ECO:0000259" key="2">
    <source>
        <dbReference type="Pfam" id="PF13439"/>
    </source>
</evidence>
<dbReference type="AlphaFoldDB" id="A0A6M8EN08"/>
<feature type="domain" description="Glycosyl transferase family 1" evidence="1">
    <location>
        <begin position="160"/>
        <end position="302"/>
    </location>
</feature>
<name>A0A6M8EN08_9BACT</name>
<dbReference type="GO" id="GO:0016757">
    <property type="term" value="F:glycosyltransferase activity"/>
    <property type="evidence" value="ECO:0007669"/>
    <property type="project" value="InterPro"/>
</dbReference>
<dbReference type="Pfam" id="PF00534">
    <property type="entry name" value="Glycos_transf_1"/>
    <property type="match status" value="1"/>
</dbReference>
<gene>
    <name evidence="3" type="ORF">AACT_2370</name>
</gene>
<dbReference type="RefSeq" id="WP_172127211.1">
    <property type="nucleotide sequence ID" value="NZ_CP042652.1"/>
</dbReference>
<dbReference type="Gene3D" id="3.40.50.2000">
    <property type="entry name" value="Glycogen Phosphorylase B"/>
    <property type="match status" value="2"/>
</dbReference>
<protein>
    <submittedName>
        <fullName evidence="3">Glycosyltransferase, family 1</fullName>
    </submittedName>
</protein>
<dbReference type="InterPro" id="IPR001296">
    <property type="entry name" value="Glyco_trans_1"/>
</dbReference>
<dbReference type="PANTHER" id="PTHR12526">
    <property type="entry name" value="GLYCOSYLTRANSFERASE"/>
    <property type="match status" value="1"/>
</dbReference>
<proteinExistence type="predicted"/>
<evidence type="ECO:0000313" key="4">
    <source>
        <dbReference type="Proteomes" id="UP000503483"/>
    </source>
</evidence>
<dbReference type="KEGG" id="paco:AACT_2370"/>
<reference evidence="3 4" key="1">
    <citation type="submission" date="2019-08" db="EMBL/GenBank/DDBJ databases">
        <title>Complete genome sequence of Arcobacter acticola.</title>
        <authorList>
            <person name="Miller W."/>
        </authorList>
    </citation>
    <scope>NUCLEOTIDE SEQUENCE [LARGE SCALE GENOMIC DNA]</scope>
    <source>
        <strain evidence="3 4">KCTC 52212</strain>
    </source>
</reference>
<dbReference type="EMBL" id="CP042652">
    <property type="protein sequence ID" value="QKE29479.1"/>
    <property type="molecule type" value="Genomic_DNA"/>
</dbReference>
<keyword evidence="4" id="KW-1185">Reference proteome</keyword>
<evidence type="ECO:0000259" key="1">
    <source>
        <dbReference type="Pfam" id="PF00534"/>
    </source>
</evidence>
<evidence type="ECO:0000313" key="3">
    <source>
        <dbReference type="EMBL" id="QKE29479.1"/>
    </source>
</evidence>
<dbReference type="InterPro" id="IPR028098">
    <property type="entry name" value="Glyco_trans_4-like_N"/>
</dbReference>
<accession>A0A6M8EN08</accession>
<sequence length="338" mass="38921">MKICQILAGNEDGGLEKHTIELSKQLVNRGFDVTVIAHEDFKESFENIKFIPLDLSKSRNNFFILFKLYKILKKENFDIIHTQANKATSMVTKIKSFINTKIVSTLHNYKKNLSAFEKSNFVITVSDNIGKNLKTKNKVTIYNGISFNYDENLKIDLYSKYNIEKDKFIICSVARLTKVKRFELILSAIKNLDLHLILVGSGEEENNLRNEVTRLNIENKVTFTGNLVNNEVKEIISSSSLFVMSSDNEGFPYTFVETMFCKTPFISTPVSDMEKLLGKKYITHFSDVNDLSSKIGYVKDNYNEVVADFQEKFDYAQNKFTIENMVNETISVYKKVLR</sequence>
<dbReference type="CDD" id="cd03801">
    <property type="entry name" value="GT4_PimA-like"/>
    <property type="match status" value="1"/>
</dbReference>
<feature type="domain" description="Glycosyltransferase subfamily 4-like N-terminal" evidence="2">
    <location>
        <begin position="13"/>
        <end position="146"/>
    </location>
</feature>
<dbReference type="Proteomes" id="UP000503483">
    <property type="component" value="Chromosome"/>
</dbReference>